<accession>A0A9D1PNG9</accession>
<dbReference type="SMART" id="SM00014">
    <property type="entry name" value="acidPPc"/>
    <property type="match status" value="1"/>
</dbReference>
<dbReference type="PANTHER" id="PTHR14969:SF13">
    <property type="entry name" value="AT30094P"/>
    <property type="match status" value="1"/>
</dbReference>
<evidence type="ECO:0000313" key="4">
    <source>
        <dbReference type="Proteomes" id="UP000823937"/>
    </source>
</evidence>
<dbReference type="SUPFAM" id="SSF48317">
    <property type="entry name" value="Acid phosphatase/Vanadium-dependent haloperoxidase"/>
    <property type="match status" value="1"/>
</dbReference>
<gene>
    <name evidence="3" type="ORF">H9895_10480</name>
</gene>
<feature type="domain" description="Phosphatidic acid phosphatase type 2/haloperoxidase" evidence="2">
    <location>
        <begin position="87"/>
        <end position="206"/>
    </location>
</feature>
<protein>
    <submittedName>
        <fullName evidence="3">Phosphatase PAP2 family protein</fullName>
    </submittedName>
</protein>
<organism evidence="3 4">
    <name type="scientific">Candidatus Pseudogracilibacillus intestinigallinarum</name>
    <dbReference type="NCBI Taxonomy" id="2838742"/>
    <lineage>
        <taxon>Bacteria</taxon>
        <taxon>Bacillati</taxon>
        <taxon>Bacillota</taxon>
        <taxon>Bacilli</taxon>
        <taxon>Bacillales</taxon>
        <taxon>Bacillaceae</taxon>
        <taxon>Pseudogracilibacillus</taxon>
    </lineage>
</organism>
<keyword evidence="1" id="KW-0472">Membrane</keyword>
<evidence type="ECO:0000256" key="1">
    <source>
        <dbReference type="SAM" id="Phobius"/>
    </source>
</evidence>
<dbReference type="AlphaFoldDB" id="A0A9D1PNG9"/>
<reference evidence="3" key="1">
    <citation type="journal article" date="2021" name="PeerJ">
        <title>Extensive microbial diversity within the chicken gut microbiome revealed by metagenomics and culture.</title>
        <authorList>
            <person name="Gilroy R."/>
            <person name="Ravi A."/>
            <person name="Getino M."/>
            <person name="Pursley I."/>
            <person name="Horton D.L."/>
            <person name="Alikhan N.F."/>
            <person name="Baker D."/>
            <person name="Gharbi K."/>
            <person name="Hall N."/>
            <person name="Watson M."/>
            <person name="Adriaenssens E.M."/>
            <person name="Foster-Nyarko E."/>
            <person name="Jarju S."/>
            <person name="Secka A."/>
            <person name="Antonio M."/>
            <person name="Oren A."/>
            <person name="Chaudhuri R.R."/>
            <person name="La Ragione R."/>
            <person name="Hildebrand F."/>
            <person name="Pallen M.J."/>
        </authorList>
    </citation>
    <scope>NUCLEOTIDE SEQUENCE</scope>
    <source>
        <strain evidence="3">CHK169-2315</strain>
    </source>
</reference>
<name>A0A9D1PNG9_9BACI</name>
<proteinExistence type="predicted"/>
<sequence>MNTKSKIPLIGAGVFLFLFIVVALLTTGTQGFLLDENVAYWADQQTNAVFLKLMEIASVLGSSEMILLITVIIGIVFIVKGNWRHFFFFFVLSVGGVLVNLGLKMLVRRARPGDEISYIEVFDFNFELQSYSFPSGHTMRATILLLFLMYVAFYFGKRMYMQIIAYAIYAILIVFVALSRVILEAHFFTDILGAIIISFAWFLLCFYLFYKPKRASYSLFS</sequence>
<dbReference type="Gene3D" id="1.20.144.10">
    <property type="entry name" value="Phosphatidic acid phosphatase type 2/haloperoxidase"/>
    <property type="match status" value="2"/>
</dbReference>
<feature type="transmembrane region" description="Helical" evidence="1">
    <location>
        <begin position="7"/>
        <end position="26"/>
    </location>
</feature>
<feature type="transmembrane region" description="Helical" evidence="1">
    <location>
        <begin position="163"/>
        <end position="182"/>
    </location>
</feature>
<dbReference type="Pfam" id="PF01569">
    <property type="entry name" value="PAP2"/>
    <property type="match status" value="1"/>
</dbReference>
<dbReference type="CDD" id="cd03392">
    <property type="entry name" value="PAP2_like_2"/>
    <property type="match status" value="1"/>
</dbReference>
<keyword evidence="1" id="KW-1133">Transmembrane helix</keyword>
<dbReference type="PANTHER" id="PTHR14969">
    <property type="entry name" value="SPHINGOSINE-1-PHOSPHATE PHOSPHOHYDROLASE"/>
    <property type="match status" value="1"/>
</dbReference>
<comment type="caution">
    <text evidence="3">The sequence shown here is derived from an EMBL/GenBank/DDBJ whole genome shotgun (WGS) entry which is preliminary data.</text>
</comment>
<feature type="transmembrane region" description="Helical" evidence="1">
    <location>
        <begin position="138"/>
        <end position="156"/>
    </location>
</feature>
<dbReference type="Proteomes" id="UP000823937">
    <property type="component" value="Unassembled WGS sequence"/>
</dbReference>
<evidence type="ECO:0000313" key="3">
    <source>
        <dbReference type="EMBL" id="HIV75494.1"/>
    </source>
</evidence>
<keyword evidence="1" id="KW-0812">Transmembrane</keyword>
<evidence type="ECO:0000259" key="2">
    <source>
        <dbReference type="SMART" id="SM00014"/>
    </source>
</evidence>
<dbReference type="EMBL" id="DXHX01000148">
    <property type="protein sequence ID" value="HIV75494.1"/>
    <property type="molecule type" value="Genomic_DNA"/>
</dbReference>
<feature type="transmembrane region" description="Helical" evidence="1">
    <location>
        <begin position="56"/>
        <end position="79"/>
    </location>
</feature>
<feature type="transmembrane region" description="Helical" evidence="1">
    <location>
        <begin position="188"/>
        <end position="210"/>
    </location>
</feature>
<feature type="transmembrane region" description="Helical" evidence="1">
    <location>
        <begin position="86"/>
        <end position="107"/>
    </location>
</feature>
<reference evidence="3" key="2">
    <citation type="submission" date="2021-04" db="EMBL/GenBank/DDBJ databases">
        <authorList>
            <person name="Gilroy R."/>
        </authorList>
    </citation>
    <scope>NUCLEOTIDE SEQUENCE</scope>
    <source>
        <strain evidence="3">CHK169-2315</strain>
    </source>
</reference>
<dbReference type="InterPro" id="IPR000326">
    <property type="entry name" value="PAP2/HPO"/>
</dbReference>
<dbReference type="InterPro" id="IPR036938">
    <property type="entry name" value="PAP2/HPO_sf"/>
</dbReference>